<keyword evidence="10" id="KW-1185">Reference proteome</keyword>
<dbReference type="AlphaFoldDB" id="A0A840FFA2"/>
<evidence type="ECO:0000256" key="5">
    <source>
        <dbReference type="ARBA" id="ARBA00058938"/>
    </source>
</evidence>
<evidence type="ECO:0000256" key="6">
    <source>
        <dbReference type="ARBA" id="ARBA00070406"/>
    </source>
</evidence>
<dbReference type="SMART" id="SM00346">
    <property type="entry name" value="HTH_ICLR"/>
    <property type="match status" value="1"/>
</dbReference>
<comment type="caution">
    <text evidence="9">The sequence shown here is derived from an EMBL/GenBank/DDBJ whole genome shotgun (WGS) entry which is preliminary data.</text>
</comment>
<dbReference type="InterPro" id="IPR036388">
    <property type="entry name" value="WH-like_DNA-bd_sf"/>
</dbReference>
<evidence type="ECO:0000313" key="9">
    <source>
        <dbReference type="EMBL" id="MBB4138127.1"/>
    </source>
</evidence>
<name>A0A840FFA2_9ACTN</name>
<evidence type="ECO:0000259" key="8">
    <source>
        <dbReference type="PROSITE" id="PS51078"/>
    </source>
</evidence>
<gene>
    <name evidence="9" type="ORF">BKA16_004752</name>
</gene>
<organism evidence="9 10">
    <name type="scientific">Gordonia humi</name>
    <dbReference type="NCBI Taxonomy" id="686429"/>
    <lineage>
        <taxon>Bacteria</taxon>
        <taxon>Bacillati</taxon>
        <taxon>Actinomycetota</taxon>
        <taxon>Actinomycetes</taxon>
        <taxon>Mycobacteriales</taxon>
        <taxon>Gordoniaceae</taxon>
        <taxon>Gordonia</taxon>
    </lineage>
</organism>
<evidence type="ECO:0000256" key="4">
    <source>
        <dbReference type="ARBA" id="ARBA00023163"/>
    </source>
</evidence>
<dbReference type="PROSITE" id="PS51078">
    <property type="entry name" value="ICLR_ED"/>
    <property type="match status" value="1"/>
</dbReference>
<evidence type="ECO:0000256" key="1">
    <source>
        <dbReference type="ARBA" id="ARBA00022798"/>
    </source>
</evidence>
<dbReference type="Proteomes" id="UP000551501">
    <property type="component" value="Unassembled WGS sequence"/>
</dbReference>
<keyword evidence="4" id="KW-0804">Transcription</keyword>
<protein>
    <recommendedName>
        <fullName evidence="6">Glycerol operon regulatory protein</fullName>
    </recommendedName>
</protein>
<sequence>MENTADSPGSRTLSSVDRALSVIELLAENNGLTVTQLANRLGTGKATAFRLAKTLVERGWAEKDEELRYRLGPSALSLSPGVQNGTDLRRQLYPILQELQDATGETIHLTVLRGRHIVYVEQLVSPKPVHSVSTLGGRSPAHCVSPGLAQLALLPEAARKWVVSTPLRRYTEHSVVDPDAVLAELVRVRERGYAINKGTFRADVGGVGAAVLDARGRPRAGLSVCMPIFRMQSTDLAEIGNLLRTKAVDAQRRLDLGLHVPGW</sequence>
<keyword evidence="2" id="KW-0805">Transcription regulation</keyword>
<evidence type="ECO:0000259" key="7">
    <source>
        <dbReference type="PROSITE" id="PS51077"/>
    </source>
</evidence>
<dbReference type="InterPro" id="IPR036390">
    <property type="entry name" value="WH_DNA-bd_sf"/>
</dbReference>
<dbReference type="GO" id="GO:0006071">
    <property type="term" value="P:glycerol metabolic process"/>
    <property type="evidence" value="ECO:0007669"/>
    <property type="project" value="UniProtKB-KW"/>
</dbReference>
<dbReference type="GO" id="GO:0003677">
    <property type="term" value="F:DNA binding"/>
    <property type="evidence" value="ECO:0007669"/>
    <property type="project" value="UniProtKB-KW"/>
</dbReference>
<dbReference type="EMBL" id="JACIFP010000003">
    <property type="protein sequence ID" value="MBB4138127.1"/>
    <property type="molecule type" value="Genomic_DNA"/>
</dbReference>
<dbReference type="SUPFAM" id="SSF46785">
    <property type="entry name" value="Winged helix' DNA-binding domain"/>
    <property type="match status" value="1"/>
</dbReference>
<dbReference type="Pfam" id="PF09339">
    <property type="entry name" value="HTH_IclR"/>
    <property type="match status" value="1"/>
</dbReference>
<proteinExistence type="predicted"/>
<dbReference type="Gene3D" id="1.10.10.10">
    <property type="entry name" value="Winged helix-like DNA-binding domain superfamily/Winged helix DNA-binding domain"/>
    <property type="match status" value="1"/>
</dbReference>
<dbReference type="RefSeq" id="WP_183373369.1">
    <property type="nucleotide sequence ID" value="NZ_BAABHL010000176.1"/>
</dbReference>
<dbReference type="Pfam" id="PF01614">
    <property type="entry name" value="IclR_C"/>
    <property type="match status" value="1"/>
</dbReference>
<evidence type="ECO:0000313" key="10">
    <source>
        <dbReference type="Proteomes" id="UP000551501"/>
    </source>
</evidence>
<feature type="domain" description="HTH iclR-type" evidence="7">
    <location>
        <begin position="13"/>
        <end position="73"/>
    </location>
</feature>
<dbReference type="InterPro" id="IPR014757">
    <property type="entry name" value="Tscrpt_reg_IclR_C"/>
</dbReference>
<dbReference type="FunFam" id="1.10.10.10:FF:000056">
    <property type="entry name" value="IclR family transcriptional regulator"/>
    <property type="match status" value="1"/>
</dbReference>
<dbReference type="InterPro" id="IPR050707">
    <property type="entry name" value="HTH_MetabolicPath_Reg"/>
</dbReference>
<dbReference type="SUPFAM" id="SSF55781">
    <property type="entry name" value="GAF domain-like"/>
    <property type="match status" value="1"/>
</dbReference>
<evidence type="ECO:0000256" key="2">
    <source>
        <dbReference type="ARBA" id="ARBA00023015"/>
    </source>
</evidence>
<dbReference type="Gene3D" id="3.30.450.40">
    <property type="match status" value="1"/>
</dbReference>
<comment type="function">
    <text evidence="5">May be an activator protein for the gylABX operon.</text>
</comment>
<accession>A0A840FFA2</accession>
<dbReference type="PANTHER" id="PTHR30136:SF24">
    <property type="entry name" value="HTH-TYPE TRANSCRIPTIONAL REPRESSOR ALLR"/>
    <property type="match status" value="1"/>
</dbReference>
<dbReference type="GO" id="GO:0045892">
    <property type="term" value="P:negative regulation of DNA-templated transcription"/>
    <property type="evidence" value="ECO:0007669"/>
    <property type="project" value="TreeGrafter"/>
</dbReference>
<dbReference type="InterPro" id="IPR029016">
    <property type="entry name" value="GAF-like_dom_sf"/>
</dbReference>
<dbReference type="PANTHER" id="PTHR30136">
    <property type="entry name" value="HELIX-TURN-HELIX TRANSCRIPTIONAL REGULATOR, ICLR FAMILY"/>
    <property type="match status" value="1"/>
</dbReference>
<evidence type="ECO:0000256" key="3">
    <source>
        <dbReference type="ARBA" id="ARBA00023125"/>
    </source>
</evidence>
<dbReference type="GO" id="GO:0003700">
    <property type="term" value="F:DNA-binding transcription factor activity"/>
    <property type="evidence" value="ECO:0007669"/>
    <property type="project" value="TreeGrafter"/>
</dbReference>
<keyword evidence="3 9" id="KW-0238">DNA-binding</keyword>
<feature type="domain" description="IclR-ED" evidence="8">
    <location>
        <begin position="74"/>
        <end position="256"/>
    </location>
</feature>
<dbReference type="PROSITE" id="PS51077">
    <property type="entry name" value="HTH_ICLR"/>
    <property type="match status" value="1"/>
</dbReference>
<dbReference type="InterPro" id="IPR005471">
    <property type="entry name" value="Tscrpt_reg_IclR_N"/>
</dbReference>
<keyword evidence="1" id="KW-0319">Glycerol metabolism</keyword>
<reference evidence="9 10" key="1">
    <citation type="submission" date="2020-08" db="EMBL/GenBank/DDBJ databases">
        <title>Sequencing the genomes of 1000 actinobacteria strains.</title>
        <authorList>
            <person name="Klenk H.-P."/>
        </authorList>
    </citation>
    <scope>NUCLEOTIDE SEQUENCE [LARGE SCALE GENOMIC DNA]</scope>
    <source>
        <strain evidence="9 10">DSM 45298</strain>
    </source>
</reference>